<dbReference type="PIRSF" id="PIRSF001227">
    <property type="entry name" value="Pen_acylase"/>
    <property type="match status" value="1"/>
</dbReference>
<keyword evidence="6" id="KW-0106">Calcium</keyword>
<dbReference type="GO" id="GO:0046872">
    <property type="term" value="F:metal ion binding"/>
    <property type="evidence" value="ECO:0007669"/>
    <property type="project" value="UniProtKB-KW"/>
</dbReference>
<dbReference type="AlphaFoldDB" id="A0A7Y5ASU0"/>
<dbReference type="InterPro" id="IPR043146">
    <property type="entry name" value="Penicillin_amidase_N_B-knob"/>
</dbReference>
<proteinExistence type="inferred from homology"/>
<keyword evidence="2" id="KW-0378">Hydrolase</keyword>
<dbReference type="EMBL" id="JABSOD010000018">
    <property type="protein sequence ID" value="NRQ43883.1"/>
    <property type="molecule type" value="Genomic_DNA"/>
</dbReference>
<dbReference type="SUPFAM" id="SSF56235">
    <property type="entry name" value="N-terminal nucleophile aminohydrolases (Ntn hydrolases)"/>
    <property type="match status" value="1"/>
</dbReference>
<comment type="caution">
    <text evidence="7">The sequence shown here is derived from an EMBL/GenBank/DDBJ whole genome shotgun (WGS) entry which is preliminary data.</text>
</comment>
<evidence type="ECO:0000256" key="5">
    <source>
        <dbReference type="PIRSR" id="PIRSR001227-1"/>
    </source>
</evidence>
<dbReference type="Pfam" id="PF01804">
    <property type="entry name" value="Penicil_amidase"/>
    <property type="match status" value="1"/>
</dbReference>
<protein>
    <submittedName>
        <fullName evidence="7">Penicillin acylase family protein</fullName>
    </submittedName>
</protein>
<evidence type="ECO:0000256" key="4">
    <source>
        <dbReference type="ARBA" id="ARBA00038735"/>
    </source>
</evidence>
<keyword evidence="3" id="KW-0865">Zymogen</keyword>
<dbReference type="Proteomes" id="UP000523161">
    <property type="component" value="Unassembled WGS sequence"/>
</dbReference>
<evidence type="ECO:0000256" key="2">
    <source>
        <dbReference type="ARBA" id="ARBA00022801"/>
    </source>
</evidence>
<dbReference type="GO" id="GO:0016811">
    <property type="term" value="F:hydrolase activity, acting on carbon-nitrogen (but not peptide) bonds, in linear amides"/>
    <property type="evidence" value="ECO:0007669"/>
    <property type="project" value="InterPro"/>
</dbReference>
<dbReference type="Gene3D" id="1.10.439.10">
    <property type="entry name" value="Penicillin Amidohydrolase, domain 1"/>
    <property type="match status" value="1"/>
</dbReference>
<comment type="similarity">
    <text evidence="1">Belongs to the peptidase S45 family.</text>
</comment>
<feature type="binding site" evidence="6">
    <location>
        <position position="186"/>
    </location>
    <ligand>
        <name>Ca(2+)</name>
        <dbReference type="ChEBI" id="CHEBI:29108"/>
    </ligand>
</feature>
<dbReference type="InterPro" id="IPR029055">
    <property type="entry name" value="Ntn_hydrolases_N"/>
</dbReference>
<dbReference type="CDD" id="cd03747">
    <property type="entry name" value="Ntn_PGA_like"/>
    <property type="match status" value="1"/>
</dbReference>
<dbReference type="Gene3D" id="3.60.20.10">
    <property type="entry name" value="Glutamine Phosphoribosylpyrophosphate, subunit 1, domain 1"/>
    <property type="match status" value="1"/>
</dbReference>
<dbReference type="GO" id="GO:0017000">
    <property type="term" value="P:antibiotic biosynthetic process"/>
    <property type="evidence" value="ECO:0007669"/>
    <property type="project" value="InterPro"/>
</dbReference>
<evidence type="ECO:0000256" key="1">
    <source>
        <dbReference type="ARBA" id="ARBA00006586"/>
    </source>
</evidence>
<comment type="cofactor">
    <cofactor evidence="6">
        <name>Ca(2+)</name>
        <dbReference type="ChEBI" id="CHEBI:29108"/>
    </cofactor>
    <text evidence="6">Binds 1 Ca(2+) ion per dimer.</text>
</comment>
<evidence type="ECO:0000313" key="7">
    <source>
        <dbReference type="EMBL" id="NRQ43883.1"/>
    </source>
</evidence>
<feature type="active site" description="Nucleophile" evidence="5">
    <location>
        <position position="254"/>
    </location>
</feature>
<sequence length="783" mass="86466">MNWWKWIIGVTAALAALAAASFYAVLYLSLPQYDGEQPAKISSTVRLERDGTGYLSIHAANRNDAAYALGFAHAQERFFQMDLLRRNAAGELSALFGERALEADKALRNHRFRFRATQALAQLSAPEQQLLSDYSRGVNAGLATLTLAPFEYLLLGQTPEQWQPADSFLVIYSMYLDLQGKLGKDEYAMTVLQQTVPAEWYRFLQQHSDIWQAAIDGTTVAAVSMPESAYPAVLRQQQSACTACSVKDATDIGSNNFAVAGSLTGHGSAILADDMHLSIRVPGTWFKAQLNWRDGAKLHTVTGLTLAGTPAVVVGSNGQLAWGFTNSTADWHDLVKLQLSDDGKRYLTPDGWQPLEYIYDTIKVAGKPDQAIELTQTRWGPVVRFGNSPAYALRWVAYDAVAVNFKLLQLETATNVQQAAELAPQAGIPAQNLLLADSKGNIGWTIMGPVPQRTLADWDTAQDWSDSSQGWQGYLAPELQPQLLNPAADRLWSANARVVGGDMYQQLGNGGYDLGARGWQIQQGLEQLQQADEQALHAIQLDNRALMLQRWQQLLLQVLNNDTVQQHQLQSYRQHVLTSSQHAATDAVGYTLVRAFRQQLLELQFAPLSALLEQQGARSADLKFSLETPLWTMLQQRRTDTLPAGVSSWDELLLQAVLQSKQQLEQQYGSINQSNWGNLNTAKIQHPLSAAIPLLGGWLNMPATPLNGDSHMPRVQKPGFGQSQRMVVAPGQEQLGILTIPAGQSGHPLSPFYRADHHYWLNEVALPFLPGEKKYQLLLTPQG</sequence>
<dbReference type="InterPro" id="IPR043147">
    <property type="entry name" value="Penicillin_amidase_A-knob"/>
</dbReference>
<dbReference type="RefSeq" id="WP_173502118.1">
    <property type="nucleotide sequence ID" value="NZ_JABSOD010000018.1"/>
</dbReference>
<feature type="binding site" evidence="6">
    <location>
        <position position="330"/>
    </location>
    <ligand>
        <name>Ca(2+)</name>
        <dbReference type="ChEBI" id="CHEBI:29108"/>
    </ligand>
</feature>
<comment type="subunit">
    <text evidence="4">Heterodimer of an alpha subunit and a beta subunit processed from the same precursor.</text>
</comment>
<dbReference type="Gene3D" id="1.10.1400.10">
    <property type="match status" value="1"/>
</dbReference>
<reference evidence="7 8" key="1">
    <citation type="submission" date="2020-06" db="EMBL/GenBank/DDBJ databases">
        <title>Rheinheimera sp. nov., a marine bacterium isolated from coastal.</title>
        <authorList>
            <person name="Yu Q."/>
            <person name="Qi Y."/>
            <person name="Pu J."/>
        </authorList>
    </citation>
    <scope>NUCLEOTIDE SEQUENCE [LARGE SCALE GENOMIC DNA]</scope>
    <source>
        <strain evidence="7 8">YQF-2</strain>
    </source>
</reference>
<keyword evidence="6" id="KW-0479">Metal-binding</keyword>
<dbReference type="InterPro" id="IPR023343">
    <property type="entry name" value="Penicillin_amidase_dom1"/>
</dbReference>
<dbReference type="PANTHER" id="PTHR34218">
    <property type="entry name" value="PEPTIDASE S45 PENICILLIN AMIDASE"/>
    <property type="match status" value="1"/>
</dbReference>
<evidence type="ECO:0000256" key="3">
    <source>
        <dbReference type="ARBA" id="ARBA00023145"/>
    </source>
</evidence>
<feature type="binding site" evidence="6">
    <location>
        <position position="333"/>
    </location>
    <ligand>
        <name>Ca(2+)</name>
        <dbReference type="ChEBI" id="CHEBI:29108"/>
    </ligand>
</feature>
<dbReference type="InterPro" id="IPR002692">
    <property type="entry name" value="S45"/>
</dbReference>
<dbReference type="InterPro" id="IPR014395">
    <property type="entry name" value="Pen/GL7ACA/AHL_acylase"/>
</dbReference>
<evidence type="ECO:0000313" key="8">
    <source>
        <dbReference type="Proteomes" id="UP000523161"/>
    </source>
</evidence>
<keyword evidence="8" id="KW-1185">Reference proteome</keyword>
<accession>A0A7Y5ASU0</accession>
<organism evidence="7 8">
    <name type="scientific">Rheinheimera lutimaris</name>
    <dbReference type="NCBI Taxonomy" id="2740584"/>
    <lineage>
        <taxon>Bacteria</taxon>
        <taxon>Pseudomonadati</taxon>
        <taxon>Pseudomonadota</taxon>
        <taxon>Gammaproteobacteria</taxon>
        <taxon>Chromatiales</taxon>
        <taxon>Chromatiaceae</taxon>
        <taxon>Rheinheimera</taxon>
    </lineage>
</organism>
<dbReference type="Gene3D" id="2.30.120.10">
    <property type="match status" value="1"/>
</dbReference>
<name>A0A7Y5ASU0_9GAMM</name>
<gene>
    <name evidence="7" type="ORF">HRH59_15145</name>
</gene>
<dbReference type="PANTHER" id="PTHR34218:SF4">
    <property type="entry name" value="ACYL-HOMOSERINE LACTONE ACYLASE QUIP"/>
    <property type="match status" value="1"/>
</dbReference>
<evidence type="ECO:0000256" key="6">
    <source>
        <dbReference type="PIRSR" id="PIRSR001227-2"/>
    </source>
</evidence>